<accession>A0A9P9WR31</accession>
<name>A0A9P9WR31_9PEZI</name>
<dbReference type="PANTHER" id="PTHR36205:SF2">
    <property type="entry name" value="MAJOR FACILITATOR SUPERFAMILY TRANSPORTER"/>
    <property type="match status" value="1"/>
</dbReference>
<dbReference type="AlphaFoldDB" id="A0A9P9WR31"/>
<evidence type="ECO:0000313" key="2">
    <source>
        <dbReference type="EMBL" id="KAI1875336.1"/>
    </source>
</evidence>
<organism evidence="2 3">
    <name type="scientific">Neoarthrinium moseri</name>
    <dbReference type="NCBI Taxonomy" id="1658444"/>
    <lineage>
        <taxon>Eukaryota</taxon>
        <taxon>Fungi</taxon>
        <taxon>Dikarya</taxon>
        <taxon>Ascomycota</taxon>
        <taxon>Pezizomycotina</taxon>
        <taxon>Sordariomycetes</taxon>
        <taxon>Xylariomycetidae</taxon>
        <taxon>Amphisphaeriales</taxon>
        <taxon>Apiosporaceae</taxon>
        <taxon>Neoarthrinium</taxon>
    </lineage>
</organism>
<comment type="caution">
    <text evidence="2">The sequence shown here is derived from an EMBL/GenBank/DDBJ whole genome shotgun (WGS) entry which is preliminary data.</text>
</comment>
<dbReference type="Proteomes" id="UP000829685">
    <property type="component" value="Unassembled WGS sequence"/>
</dbReference>
<feature type="compositionally biased region" description="Basic and acidic residues" evidence="1">
    <location>
        <begin position="101"/>
        <end position="117"/>
    </location>
</feature>
<reference evidence="2" key="1">
    <citation type="submission" date="2021-03" db="EMBL/GenBank/DDBJ databases">
        <title>Revisited historic fungal species revealed as producer of novel bioactive compounds through whole genome sequencing and comparative genomics.</title>
        <authorList>
            <person name="Vignolle G.A."/>
            <person name="Hochenegger N."/>
            <person name="Mach R.L."/>
            <person name="Mach-Aigner A.R."/>
            <person name="Javad Rahimi M."/>
            <person name="Salim K.A."/>
            <person name="Chan C.M."/>
            <person name="Lim L.B.L."/>
            <person name="Cai F."/>
            <person name="Druzhinina I.S."/>
            <person name="U'Ren J.M."/>
            <person name="Derntl C."/>
        </authorList>
    </citation>
    <scope>NUCLEOTIDE SEQUENCE</scope>
    <source>
        <strain evidence="2">TUCIM 5799</strain>
    </source>
</reference>
<dbReference type="Pfam" id="PF11885">
    <property type="entry name" value="DUF3405"/>
    <property type="match status" value="1"/>
</dbReference>
<proteinExistence type="predicted"/>
<dbReference type="EMBL" id="JAFIMR010000008">
    <property type="protein sequence ID" value="KAI1875336.1"/>
    <property type="molecule type" value="Genomic_DNA"/>
</dbReference>
<dbReference type="PANTHER" id="PTHR36205">
    <property type="entry name" value="CHROMOSOME 19, WHOLE GENOME SHOTGUN SEQUENCE"/>
    <property type="match status" value="1"/>
</dbReference>
<feature type="region of interest" description="Disordered" evidence="1">
    <location>
        <begin position="284"/>
        <end position="321"/>
    </location>
</feature>
<gene>
    <name evidence="2" type="ORF">JX265_004394</name>
</gene>
<feature type="compositionally biased region" description="Polar residues" evidence="1">
    <location>
        <begin position="69"/>
        <end position="78"/>
    </location>
</feature>
<evidence type="ECO:0000313" key="3">
    <source>
        <dbReference type="Proteomes" id="UP000829685"/>
    </source>
</evidence>
<evidence type="ECO:0008006" key="4">
    <source>
        <dbReference type="Google" id="ProtNLM"/>
    </source>
</evidence>
<sequence>MLAVQPRRILTRPKSLFVFALVAATLYWVLLHGSSVGRHAIGPQDKTSERPAPHTQVGQPAQGAEHEQTPLQGDSTSSDAEKKQGPASGSINAAAAAAEEEERKQREEHDRFEDGVRKQWELESDALGRLSNAGAIYGNTLATLVNKTSPRKKMFDAVLKPADEMTGFSVDRPFVYDPYPHYNNKEWKATKKAEFAACDGPDGVPVEDIRVFAGAPHEFPAPGFGSYEVLNMDGNLCFERETRLSPYGYSHNGNHTRKPEDWEQVKWGSLQEICVQKNKARFNSKGAPNPYLDALHSRDNSTSDEQSETPSTTHVRQKAGKKALLRRRFLGTEEKRSPEVVKESRTALLIRTYTGKEYSENDKQIVRSLVTELSLRTGGQYQVFLFVQVKDNTIGIWENQETYEWMLHQSVPKEFVDMTILWNDVATESTYSKLSSKQASVHVAQWLSVQKFAQEFTEFDYVWNWELDSRVTGHHYDFLEKLVAFAKKQPRRGLWERNERFYIPSVHGDYDTDFRKEVESHAVNGSVWGPPTLPFIQPVGPEPPVSKPEDDDFKWGVGEEADLITLAPIFNPINSSWIGGTDVWGYNDSTHDSQDLPRRATIITQSRVSRRLLDIMHVENLKGNHVSSEMTPQTVALLHGFKAVYAPMPVFFDRAWSGDRLAKWFNGGLNGESGGIGSAMGWGREGRYGGSTWYYRANPPQRLYNNWMGWEDTGIGGLEWEDIHGRPCLPPMILHPIKDVEETEPGHTSESRLPYS</sequence>
<evidence type="ECO:0000256" key="1">
    <source>
        <dbReference type="SAM" id="MobiDB-lite"/>
    </source>
</evidence>
<protein>
    <recommendedName>
        <fullName evidence="4">Major facilitator superfamily transporter</fullName>
    </recommendedName>
</protein>
<dbReference type="InterPro" id="IPR021822">
    <property type="entry name" value="DUF3405"/>
</dbReference>
<feature type="region of interest" description="Disordered" evidence="1">
    <location>
        <begin position="41"/>
        <end position="117"/>
    </location>
</feature>
<keyword evidence="3" id="KW-1185">Reference proteome</keyword>